<evidence type="ECO:0000256" key="1">
    <source>
        <dbReference type="SAM" id="MobiDB-lite"/>
    </source>
</evidence>
<dbReference type="Proteomes" id="UP000683310">
    <property type="component" value="Chromosome"/>
</dbReference>
<feature type="region of interest" description="Disordered" evidence="1">
    <location>
        <begin position="1"/>
        <end position="30"/>
    </location>
</feature>
<sequence length="61" mass="6264">MGVIGELFPGKKLEDDGSEDSGGQMHRPRVSLDLDAGVIRVSPVATPPAAGAEPDAPDEHA</sequence>
<evidence type="ECO:0000313" key="2">
    <source>
        <dbReference type="EMBL" id="QVI20444.1"/>
    </source>
</evidence>
<protein>
    <submittedName>
        <fullName evidence="2">Uncharacterized protein</fullName>
    </submittedName>
</protein>
<accession>A0ABX8CLI8</accession>
<dbReference type="EMBL" id="CP074371">
    <property type="protein sequence ID" value="QVI20444.1"/>
    <property type="molecule type" value="Genomic_DNA"/>
</dbReference>
<evidence type="ECO:0000313" key="3">
    <source>
        <dbReference type="Proteomes" id="UP000683310"/>
    </source>
</evidence>
<gene>
    <name evidence="2" type="ORF">KHQ06_30430</name>
</gene>
<proteinExistence type="predicted"/>
<organism evidence="2 3">
    <name type="scientific">Nocardia tengchongensis</name>
    <dbReference type="NCBI Taxonomy" id="2055889"/>
    <lineage>
        <taxon>Bacteria</taxon>
        <taxon>Bacillati</taxon>
        <taxon>Actinomycetota</taxon>
        <taxon>Actinomycetes</taxon>
        <taxon>Mycobacteriales</taxon>
        <taxon>Nocardiaceae</taxon>
        <taxon>Nocardia</taxon>
    </lineage>
</organism>
<dbReference type="RefSeq" id="WP_213556554.1">
    <property type="nucleotide sequence ID" value="NZ_JBHZDI010000019.1"/>
</dbReference>
<name>A0ABX8CLI8_9NOCA</name>
<reference evidence="2 3" key="1">
    <citation type="submission" date="2021-04" db="EMBL/GenBank/DDBJ databases">
        <title>Nocardia tengchongensis.</title>
        <authorList>
            <person name="Zhuang k."/>
            <person name="Ran Y."/>
            <person name="Li W."/>
        </authorList>
    </citation>
    <scope>NUCLEOTIDE SEQUENCE [LARGE SCALE GENOMIC DNA]</scope>
    <source>
        <strain evidence="2 3">CFH S0057</strain>
    </source>
</reference>
<keyword evidence="3" id="KW-1185">Reference proteome</keyword>